<evidence type="ECO:0000256" key="3">
    <source>
        <dbReference type="ARBA" id="ARBA00023295"/>
    </source>
</evidence>
<dbReference type="InterPro" id="IPR048913">
    <property type="entry name" value="BetaGal_gal-bd"/>
</dbReference>
<comment type="caution">
    <text evidence="9">The sequence shown here is derived from an EMBL/GenBank/DDBJ whole genome shotgun (WGS) entry which is preliminary data.</text>
</comment>
<feature type="domain" description="Beta-galactosidase galactose-binding" evidence="8">
    <location>
        <begin position="567"/>
        <end position="629"/>
    </location>
</feature>
<feature type="domain" description="Beta-galactosidase 1-like first all-beta" evidence="7">
    <location>
        <begin position="428"/>
        <end position="545"/>
    </location>
</feature>
<keyword evidence="3 4" id="KW-0326">Glycosidase</keyword>
<evidence type="ECO:0000256" key="5">
    <source>
        <dbReference type="RuleBase" id="RU003679"/>
    </source>
</evidence>
<evidence type="ECO:0000313" key="9">
    <source>
        <dbReference type="EMBL" id="KAL2272551.1"/>
    </source>
</evidence>
<dbReference type="EMBL" id="JBAWTH010000228">
    <property type="protein sequence ID" value="KAL2272551.1"/>
    <property type="molecule type" value="Genomic_DNA"/>
</dbReference>
<dbReference type="Pfam" id="PF01301">
    <property type="entry name" value="Glyco_hydro_35"/>
    <property type="match status" value="1"/>
</dbReference>
<organism evidence="9 10">
    <name type="scientific">Diaporthe vaccinii</name>
    <dbReference type="NCBI Taxonomy" id="105482"/>
    <lineage>
        <taxon>Eukaryota</taxon>
        <taxon>Fungi</taxon>
        <taxon>Dikarya</taxon>
        <taxon>Ascomycota</taxon>
        <taxon>Pezizomycotina</taxon>
        <taxon>Sordariomycetes</taxon>
        <taxon>Sordariomycetidae</taxon>
        <taxon>Diaporthales</taxon>
        <taxon>Diaporthaceae</taxon>
        <taxon>Diaporthe</taxon>
        <taxon>Diaporthe eres species complex</taxon>
    </lineage>
</organism>
<evidence type="ECO:0000256" key="2">
    <source>
        <dbReference type="ARBA" id="ARBA00022801"/>
    </source>
</evidence>
<dbReference type="InterPro" id="IPR001944">
    <property type="entry name" value="Glycoside_Hdrlase_35"/>
</dbReference>
<dbReference type="Gene3D" id="3.20.20.80">
    <property type="entry name" value="Glycosidases"/>
    <property type="match status" value="1"/>
</dbReference>
<comment type="similarity">
    <text evidence="1 5">Belongs to the glycosyl hydrolase 35 family.</text>
</comment>
<dbReference type="PIRSF" id="PIRSF006336">
    <property type="entry name" value="B-gal"/>
    <property type="match status" value="1"/>
</dbReference>
<dbReference type="InterPro" id="IPR031330">
    <property type="entry name" value="Gly_Hdrlase_35_cat"/>
</dbReference>
<dbReference type="SUPFAM" id="SSF49785">
    <property type="entry name" value="Galactose-binding domain-like"/>
    <property type="match status" value="1"/>
</dbReference>
<evidence type="ECO:0000256" key="1">
    <source>
        <dbReference type="ARBA" id="ARBA00009809"/>
    </source>
</evidence>
<dbReference type="Proteomes" id="UP001600888">
    <property type="component" value="Unassembled WGS sequence"/>
</dbReference>
<dbReference type="InterPro" id="IPR019801">
    <property type="entry name" value="Glyco_hydro_35_CS"/>
</dbReference>
<dbReference type="InterPro" id="IPR008979">
    <property type="entry name" value="Galactose-bd-like_sf"/>
</dbReference>
<evidence type="ECO:0000259" key="7">
    <source>
        <dbReference type="Pfam" id="PF21317"/>
    </source>
</evidence>
<keyword evidence="10" id="KW-1185">Reference proteome</keyword>
<evidence type="ECO:0000259" key="8">
    <source>
        <dbReference type="Pfam" id="PF21467"/>
    </source>
</evidence>
<dbReference type="PROSITE" id="PS01182">
    <property type="entry name" value="GLYCOSYL_HYDROL_F35"/>
    <property type="match status" value="1"/>
</dbReference>
<dbReference type="InterPro" id="IPR026283">
    <property type="entry name" value="B-gal_1-like"/>
</dbReference>
<evidence type="ECO:0000256" key="4">
    <source>
        <dbReference type="RuleBase" id="RU000675"/>
    </source>
</evidence>
<dbReference type="PANTHER" id="PTHR23421">
    <property type="entry name" value="BETA-GALACTOSIDASE RELATED"/>
    <property type="match status" value="1"/>
</dbReference>
<proteinExistence type="inferred from homology"/>
<dbReference type="Pfam" id="PF21317">
    <property type="entry name" value="BetaGal_ABD_1"/>
    <property type="match status" value="1"/>
</dbReference>
<protein>
    <recommendedName>
        <fullName evidence="4">Beta-galactosidase</fullName>
        <ecNumber evidence="4">3.2.1.23</ecNumber>
    </recommendedName>
</protein>
<keyword evidence="2 4" id="KW-0378">Hydrolase</keyword>
<dbReference type="SUPFAM" id="SSF51445">
    <property type="entry name" value="(Trans)glycosidases"/>
    <property type="match status" value="1"/>
</dbReference>
<dbReference type="InterPro" id="IPR017853">
    <property type="entry name" value="GH"/>
</dbReference>
<dbReference type="PRINTS" id="PR00742">
    <property type="entry name" value="GLHYDRLASE35"/>
</dbReference>
<gene>
    <name evidence="9" type="ORF">FJTKL_06322</name>
</gene>
<reference evidence="9 10" key="1">
    <citation type="submission" date="2024-03" db="EMBL/GenBank/DDBJ databases">
        <title>A high-quality draft genome sequence of Diaporthe vaccinii, a causative agent of upright dieback and viscid rot disease in cranberry plants.</title>
        <authorList>
            <person name="Sarrasin M."/>
            <person name="Lang B.F."/>
            <person name="Burger G."/>
        </authorList>
    </citation>
    <scope>NUCLEOTIDE SEQUENCE [LARGE SCALE GENOMIC DNA]</scope>
    <source>
        <strain evidence="9 10">IS7</strain>
    </source>
</reference>
<evidence type="ECO:0000259" key="6">
    <source>
        <dbReference type="Pfam" id="PF01301"/>
    </source>
</evidence>
<evidence type="ECO:0000313" key="10">
    <source>
        <dbReference type="Proteomes" id="UP001600888"/>
    </source>
</evidence>
<name>A0ABR4DQ83_9PEZI</name>
<dbReference type="InterPro" id="IPR048912">
    <property type="entry name" value="BetaGal1-like_ABD1"/>
</dbReference>
<dbReference type="Pfam" id="PF21467">
    <property type="entry name" value="BetaGal_gal-bd"/>
    <property type="match status" value="1"/>
</dbReference>
<dbReference type="EC" id="3.2.1.23" evidence="4"/>
<dbReference type="Gene3D" id="2.60.120.260">
    <property type="entry name" value="Galactose-binding domain-like"/>
    <property type="match status" value="2"/>
</dbReference>
<sequence length="665" mass="73386">MPRGLSESWSLYPSVIASLGSSPAVSMKFDPLTKSILVALLQQATALAPPSLPTATGSFTYDNSSFFLNGEPFTIIGGQMDPQRIPPEYWRERLAKASAMGLNTIFSYVYWNLLEPEPGEWRTNEASNDIAKYFEIAQEEGLSVVLRPGPYICGERDWGGFPAWLSTVPGLTVRTYNEPYLNYSTRYLERLAADLQHLQVTKGGPLLMVQVENEYGSYGSNHRYTEALRDILLKNYDVPLYTNDGGVEFTLVGGSVPNVLAAIDGDPQSGFAARDKYITDPSKLGPLLDGEYYTLAPDTWGSENPHNIAKDSDVARFVQDLDWVLGANNSISLYMFHGGTNFALGSGSIWRNRTSAFTTSYDYGSPLDESGRTTDYYFTLRDTIKKYSNRSLAEPPANVPLLSIPEIQLVPRGRLLDTTATSTSSDFPITMEELGQDYGFILYEHEVTQAMSGLLQPGDRPRDRVIVYVNEARIGVIDSIYQYPMNITLDVNPGDTVSLLVENLGRVDYWSLEAFTFDGLTDPYKGIVGNVTIGNSTLKSWTIKSFPLGDVPPSSLNANTSEAAASPLLYTGAFKVPDYTSPAELDTFIAIPNGTKGMVWVNGFSLGRYWIIGPQQSLYLPGTILKAGQDNDIVVLELEPESDRPMFAKGEAVRTWGNNPDPDYM</sequence>
<comment type="catalytic activity">
    <reaction evidence="4">
        <text>Hydrolysis of terminal non-reducing beta-D-galactose residues in beta-D-galactosides.</text>
        <dbReference type="EC" id="3.2.1.23"/>
    </reaction>
</comment>
<feature type="domain" description="Glycoside hydrolase 35 catalytic" evidence="6">
    <location>
        <begin position="65"/>
        <end position="386"/>
    </location>
</feature>
<accession>A0ABR4DQ83</accession>